<evidence type="ECO:0000256" key="9">
    <source>
        <dbReference type="RuleBase" id="RU000320"/>
    </source>
</evidence>
<dbReference type="InterPro" id="IPR001750">
    <property type="entry name" value="ND/Mrp_TM"/>
</dbReference>
<evidence type="ECO:0000256" key="10">
    <source>
        <dbReference type="SAM" id="Phobius"/>
    </source>
</evidence>
<sequence length="947" mass="98233">MTVVLIALLPILGAVLPLLAAPSGRSRSAAVTFAVTAASLFLLLAQAPAVLAGTPVAGGGAWLPEIGLGFTFRIDGLGLFFAGIILTIGLLIIVYAAFYLGRDDDPGRFFCFLLLFQGAMLGVVLSDNILLLAIFWELTSLTSFLLIGFWHHRPEGRQGARMALIVTGSGGLALIAGMLLLGQAAGSYELSEILTRTDQVRASPLFGPILALVLAGAFTKSAQFPVHFWLPHAMAAPTPVSAYLHSATMVKAGLFLMLRLWPLFAGTEAWFLVVSGTGLATMAIAARIALAKDDLKAILAYSTVSHLGLITFLIGLGTRAAVVAAVFHIFNHAAFKAALFMTAGIVDHETGTRDIRRLGGLARLMPVTAAIGTVAAAAMAGVPLLNGFLSKEMMLEAAADTTYLGNPWIVAALATLAALYSVAYALRFVLATFYGRSRLAPGAHPHDPPAGMWLPAALLVVLSVAVGLLPQAIAGDLVAATAAAVIGPQGPAPEVHLALWHGVTAALLLSLVAFVGGFARHMLAGWVDRFWPRDPIPDAKALFEAILALAIRAARFATDRIHTGTLQRALSATFLAILVVGAAAFAGAGHAAGTRPLMAADPATIAGVLVLAVATLAVPLLHRNRLLALILTAVAGLGVSLLFLRFSAPDLALTQIAVEVVAGLLLLLALNLLPKTSPAETSRLRPMRDAALAGLGGIAVAGLAYAVMTRDGASIAAFHLAQSKPLGGGTNVVNVILVDFRGFDTFGEIIVLGIAALVVVALLDTALRGRAARRLDRMRRRPAGGDRHPLLLAMATRVLLPLALATGLFIFLRGHNLPGGGFVAGLVVAIAVLMQSMANGYAWTAGRMTIDAHALIGAGVLIAGATGLAALAFGAPFLTSSFGHFHLPLVGDIELASAMGFDLGVFLTVVGVVLLALSRIARIEARAEDRRPVRAAIAEAATEEGGH</sequence>
<feature type="domain" description="MrpA C-terminal/MbhE" evidence="15">
    <location>
        <begin position="685"/>
        <end position="764"/>
    </location>
</feature>
<keyword evidence="17" id="KW-1185">Reference proteome</keyword>
<dbReference type="Proteomes" id="UP000766595">
    <property type="component" value="Unassembled WGS sequence"/>
</dbReference>
<feature type="transmembrane region" description="Helical" evidence="10">
    <location>
        <begin position="690"/>
        <end position="708"/>
    </location>
</feature>
<evidence type="ECO:0000256" key="4">
    <source>
        <dbReference type="ARBA" id="ARBA00022475"/>
    </source>
</evidence>
<feature type="transmembrane region" description="Helical" evidence="10">
    <location>
        <begin position="603"/>
        <end position="621"/>
    </location>
</feature>
<feature type="domain" description="MrpA C-terminal/MbhD" evidence="14">
    <location>
        <begin position="611"/>
        <end position="675"/>
    </location>
</feature>
<dbReference type="PANTHER" id="PTHR43373:SF1">
    <property type="entry name" value="NA(+)_H(+) ANTIPORTER SUBUNIT A"/>
    <property type="match status" value="1"/>
</dbReference>
<dbReference type="InterPro" id="IPR050616">
    <property type="entry name" value="CPA3_Na-H_Antiporter_A"/>
</dbReference>
<feature type="transmembrane region" description="Helical" evidence="10">
    <location>
        <begin position="854"/>
        <end position="875"/>
    </location>
</feature>
<feature type="transmembrane region" description="Helical" evidence="10">
    <location>
        <begin position="626"/>
        <end position="646"/>
    </location>
</feature>
<keyword evidence="3" id="KW-0050">Antiport</keyword>
<feature type="transmembrane region" description="Helical" evidence="10">
    <location>
        <begin position="297"/>
        <end position="316"/>
    </location>
</feature>
<dbReference type="RefSeq" id="WP_261967626.1">
    <property type="nucleotide sequence ID" value="NZ_JAHHZF010000002.1"/>
</dbReference>
<feature type="transmembrane region" description="Helical" evidence="10">
    <location>
        <begin position="322"/>
        <end position="346"/>
    </location>
</feature>
<comment type="subcellular location">
    <subcellularLocation>
        <location evidence="1">Cell membrane</location>
        <topology evidence="1">Multi-pass membrane protein</topology>
    </subcellularLocation>
    <subcellularLocation>
        <location evidence="9">Membrane</location>
        <topology evidence="9">Multi-pass membrane protein</topology>
    </subcellularLocation>
</comment>
<evidence type="ECO:0000256" key="1">
    <source>
        <dbReference type="ARBA" id="ARBA00004651"/>
    </source>
</evidence>
<name>A0A947D5G5_9HYPH</name>
<evidence type="ECO:0000256" key="5">
    <source>
        <dbReference type="ARBA" id="ARBA00022692"/>
    </source>
</evidence>
<evidence type="ECO:0000259" key="12">
    <source>
        <dbReference type="Pfam" id="PF00662"/>
    </source>
</evidence>
<feature type="transmembrane region" description="Helical" evidence="10">
    <location>
        <begin position="569"/>
        <end position="591"/>
    </location>
</feature>
<feature type="domain" description="NADH:quinone oxidoreductase/Mrp antiporter transmembrane" evidence="11">
    <location>
        <begin position="126"/>
        <end position="401"/>
    </location>
</feature>
<dbReference type="Pfam" id="PF04039">
    <property type="entry name" value="MnhB"/>
    <property type="match status" value="1"/>
</dbReference>
<gene>
    <name evidence="16" type="ORF">KL771_03695</name>
</gene>
<feature type="transmembrane region" description="Helical" evidence="10">
    <location>
        <begin position="408"/>
        <end position="430"/>
    </location>
</feature>
<keyword evidence="8 10" id="KW-0472">Membrane</keyword>
<feature type="transmembrane region" description="Helical" evidence="10">
    <location>
        <begin position="895"/>
        <end position="917"/>
    </location>
</feature>
<feature type="domain" description="Na+/H+ antiporter MnhB subunit-related protein" evidence="13">
    <location>
        <begin position="792"/>
        <end position="914"/>
    </location>
</feature>
<keyword evidence="7" id="KW-0406">Ion transport</keyword>
<dbReference type="Pfam" id="PF20501">
    <property type="entry name" value="MbhE"/>
    <property type="match status" value="1"/>
</dbReference>
<dbReference type="InterPro" id="IPR001516">
    <property type="entry name" value="Proton_antipo_N"/>
</dbReference>
<dbReference type="PRINTS" id="PR01434">
    <property type="entry name" value="NADHDHGNASE5"/>
</dbReference>
<dbReference type="InterPro" id="IPR025383">
    <property type="entry name" value="MrpA_C/MbhD"/>
</dbReference>
<dbReference type="Pfam" id="PF00662">
    <property type="entry name" value="Proton_antipo_N"/>
    <property type="match status" value="1"/>
</dbReference>
<dbReference type="AlphaFoldDB" id="A0A947D5G5"/>
<evidence type="ECO:0000256" key="7">
    <source>
        <dbReference type="ARBA" id="ARBA00023065"/>
    </source>
</evidence>
<evidence type="ECO:0000259" key="13">
    <source>
        <dbReference type="Pfam" id="PF04039"/>
    </source>
</evidence>
<proteinExistence type="predicted"/>
<feature type="transmembrane region" description="Helical" evidence="10">
    <location>
        <begin position="30"/>
        <end position="49"/>
    </location>
</feature>
<comment type="caution">
    <text evidence="16">The sequence shown here is derived from an EMBL/GenBank/DDBJ whole genome shotgun (WGS) entry which is preliminary data.</text>
</comment>
<evidence type="ECO:0000259" key="15">
    <source>
        <dbReference type="Pfam" id="PF20501"/>
    </source>
</evidence>
<dbReference type="GO" id="GO:0006811">
    <property type="term" value="P:monoatomic ion transport"/>
    <property type="evidence" value="ECO:0007669"/>
    <property type="project" value="UniProtKB-KW"/>
</dbReference>
<feature type="transmembrane region" description="Helical" evidence="10">
    <location>
        <begin position="367"/>
        <end position="388"/>
    </location>
</feature>
<feature type="transmembrane region" description="Helical" evidence="10">
    <location>
        <begin position="205"/>
        <end position="230"/>
    </location>
</feature>
<accession>A0A947D5G5</accession>
<dbReference type="InterPro" id="IPR046806">
    <property type="entry name" value="MrpA_C/MbhE"/>
</dbReference>
<feature type="transmembrane region" description="Helical" evidence="10">
    <location>
        <begin position="270"/>
        <end position="290"/>
    </location>
</feature>
<organism evidence="16 17">
    <name type="scientific">Prosthecodimorpha staleyi</name>
    <dbReference type="NCBI Taxonomy" id="2840188"/>
    <lineage>
        <taxon>Bacteria</taxon>
        <taxon>Pseudomonadati</taxon>
        <taxon>Pseudomonadota</taxon>
        <taxon>Alphaproteobacteria</taxon>
        <taxon>Hyphomicrobiales</taxon>
        <taxon>Ancalomicrobiaceae</taxon>
        <taxon>Prosthecodimorpha</taxon>
    </lineage>
</organism>
<feature type="transmembrane region" description="Helical" evidence="10">
    <location>
        <begin position="822"/>
        <end position="842"/>
    </location>
</feature>
<keyword evidence="6 10" id="KW-1133">Transmembrane helix</keyword>
<feature type="transmembrane region" description="Helical" evidence="10">
    <location>
        <begin position="162"/>
        <end position="185"/>
    </location>
</feature>
<dbReference type="GO" id="GO:0005886">
    <property type="term" value="C:plasma membrane"/>
    <property type="evidence" value="ECO:0007669"/>
    <property type="project" value="UniProtKB-SubCell"/>
</dbReference>
<feature type="transmembrane region" description="Helical" evidence="10">
    <location>
        <begin position="652"/>
        <end position="670"/>
    </location>
</feature>
<feature type="transmembrane region" description="Helical" evidence="10">
    <location>
        <begin position="80"/>
        <end position="100"/>
    </location>
</feature>
<feature type="transmembrane region" description="Helical" evidence="10">
    <location>
        <begin position="450"/>
        <end position="469"/>
    </location>
</feature>
<feature type="transmembrane region" description="Helical" evidence="10">
    <location>
        <begin position="242"/>
        <end position="264"/>
    </location>
</feature>
<dbReference type="NCBIfam" id="NF009288">
    <property type="entry name" value="PRK12648.1"/>
    <property type="match status" value="1"/>
</dbReference>
<dbReference type="InterPro" id="IPR007182">
    <property type="entry name" value="MnhB"/>
</dbReference>
<evidence type="ECO:0000259" key="14">
    <source>
        <dbReference type="Pfam" id="PF13244"/>
    </source>
</evidence>
<feature type="transmembrane region" description="Helical" evidence="10">
    <location>
        <begin position="749"/>
        <end position="769"/>
    </location>
</feature>
<evidence type="ECO:0000256" key="3">
    <source>
        <dbReference type="ARBA" id="ARBA00022449"/>
    </source>
</evidence>
<evidence type="ECO:0000313" key="16">
    <source>
        <dbReference type="EMBL" id="MBT9288537.1"/>
    </source>
</evidence>
<evidence type="ECO:0000313" key="17">
    <source>
        <dbReference type="Proteomes" id="UP000766595"/>
    </source>
</evidence>
<reference evidence="16 17" key="1">
    <citation type="submission" date="2021-06" db="EMBL/GenBank/DDBJ databases">
        <authorList>
            <person name="Grouzdev D.S."/>
            <person name="Koziaeva V."/>
        </authorList>
    </citation>
    <scope>NUCLEOTIDE SEQUENCE [LARGE SCALE GENOMIC DNA]</scope>
    <source>
        <strain evidence="16 17">22</strain>
    </source>
</reference>
<feature type="transmembrane region" description="Helical" evidence="10">
    <location>
        <begin position="790"/>
        <end position="810"/>
    </location>
</feature>
<evidence type="ECO:0000256" key="2">
    <source>
        <dbReference type="ARBA" id="ARBA00022448"/>
    </source>
</evidence>
<dbReference type="GO" id="GO:0015297">
    <property type="term" value="F:antiporter activity"/>
    <property type="evidence" value="ECO:0007669"/>
    <property type="project" value="UniProtKB-KW"/>
</dbReference>
<keyword evidence="4" id="KW-1003">Cell membrane</keyword>
<dbReference type="EMBL" id="JAHHZF010000002">
    <property type="protein sequence ID" value="MBT9288537.1"/>
    <property type="molecule type" value="Genomic_DNA"/>
</dbReference>
<keyword evidence="5 9" id="KW-0812">Transmembrane</keyword>
<feature type="transmembrane region" description="Helical" evidence="10">
    <location>
        <begin position="498"/>
        <end position="519"/>
    </location>
</feature>
<evidence type="ECO:0000256" key="6">
    <source>
        <dbReference type="ARBA" id="ARBA00022989"/>
    </source>
</evidence>
<protein>
    <submittedName>
        <fullName evidence="16">Monovalent cation/H+ antiporter subunit A</fullName>
    </submittedName>
</protein>
<dbReference type="Pfam" id="PF00361">
    <property type="entry name" value="Proton_antipo_M"/>
    <property type="match status" value="1"/>
</dbReference>
<feature type="transmembrane region" description="Helical" evidence="10">
    <location>
        <begin position="131"/>
        <end position="150"/>
    </location>
</feature>
<dbReference type="PANTHER" id="PTHR43373">
    <property type="entry name" value="NA(+)/H(+) ANTIPORTER SUBUNIT"/>
    <property type="match status" value="1"/>
</dbReference>
<feature type="domain" description="NADH-Ubiquinone oxidoreductase (complex I) chain 5 N-terminal" evidence="12">
    <location>
        <begin position="67"/>
        <end position="110"/>
    </location>
</feature>
<evidence type="ECO:0000256" key="8">
    <source>
        <dbReference type="ARBA" id="ARBA00023136"/>
    </source>
</evidence>
<feature type="transmembrane region" description="Helical" evidence="10">
    <location>
        <begin position="107"/>
        <end position="125"/>
    </location>
</feature>
<dbReference type="Pfam" id="PF13244">
    <property type="entry name" value="MbhD"/>
    <property type="match status" value="1"/>
</dbReference>
<keyword evidence="2" id="KW-0813">Transport</keyword>
<evidence type="ECO:0000259" key="11">
    <source>
        <dbReference type="Pfam" id="PF00361"/>
    </source>
</evidence>